<evidence type="ECO:0000313" key="5">
    <source>
        <dbReference type="EMBL" id="MEO1771627.1"/>
    </source>
</evidence>
<dbReference type="InterPro" id="IPR023214">
    <property type="entry name" value="HAD_sf"/>
</dbReference>
<evidence type="ECO:0000256" key="1">
    <source>
        <dbReference type="ARBA" id="ARBA00001946"/>
    </source>
</evidence>
<dbReference type="EMBL" id="JAFREL020000003">
    <property type="protein sequence ID" value="MEO1771627.1"/>
    <property type="molecule type" value="Genomic_DNA"/>
</dbReference>
<dbReference type="PRINTS" id="PR00413">
    <property type="entry name" value="HADHALOGNASE"/>
</dbReference>
<dbReference type="PANTHER" id="PTHR46470:SF2">
    <property type="entry name" value="GLYCERALDEHYDE 3-PHOSPHATE PHOSPHATASE"/>
    <property type="match status" value="1"/>
</dbReference>
<dbReference type="InterPro" id="IPR036412">
    <property type="entry name" value="HAD-like_sf"/>
</dbReference>
<dbReference type="Gene3D" id="3.40.50.1000">
    <property type="entry name" value="HAD superfamily/HAD-like"/>
    <property type="match status" value="1"/>
</dbReference>
<accession>A0ABV0EV44</accession>
<dbReference type="Pfam" id="PF00702">
    <property type="entry name" value="Hydrolase"/>
    <property type="match status" value="1"/>
</dbReference>
<evidence type="ECO:0000256" key="4">
    <source>
        <dbReference type="ARBA" id="ARBA00022842"/>
    </source>
</evidence>
<dbReference type="RefSeq" id="WP_207704652.1">
    <property type="nucleotide sequence ID" value="NZ_JAFREL020000003.1"/>
</dbReference>
<keyword evidence="6" id="KW-1185">Reference proteome</keyword>
<evidence type="ECO:0008006" key="7">
    <source>
        <dbReference type="Google" id="ProtNLM"/>
    </source>
</evidence>
<dbReference type="PANTHER" id="PTHR46470">
    <property type="entry name" value="N-ACYLNEURAMINATE-9-PHOSPHATASE"/>
    <property type="match status" value="1"/>
</dbReference>
<keyword evidence="2" id="KW-0479">Metal-binding</keyword>
<keyword evidence="3" id="KW-0378">Hydrolase</keyword>
<reference evidence="5 6" key="1">
    <citation type="submission" date="2021-03" db="EMBL/GenBank/DDBJ databases">
        <authorList>
            <person name="Gilmore M.S."/>
            <person name="Schwartzman J."/>
            <person name="Van Tyne D."/>
            <person name="Martin M."/>
            <person name="Earl A.M."/>
            <person name="Manson A.L."/>
            <person name="Straub T."/>
            <person name="Salamzade R."/>
            <person name="Saavedra J."/>
            <person name="Lebreton F."/>
            <person name="Prichula J."/>
            <person name="Schaufler K."/>
            <person name="Gaca A."/>
            <person name="Sgardioli B."/>
            <person name="Wagenaar J."/>
            <person name="Strong T."/>
        </authorList>
    </citation>
    <scope>NUCLEOTIDE SEQUENCE [LARGE SCALE GENOMIC DNA]</scope>
    <source>
        <strain evidence="5 6">665A</strain>
    </source>
</reference>
<comment type="cofactor">
    <cofactor evidence="1">
        <name>Mg(2+)</name>
        <dbReference type="ChEBI" id="CHEBI:18420"/>
    </cofactor>
</comment>
<keyword evidence="4" id="KW-0460">Magnesium</keyword>
<sequence length="239" mass="28009">MMKKAFIFDIDDTIYDQQQAFQQAFENQNIQDSEKIDGSQLYKLVREYGDESFQDGFEQSKLRSMQIHRIQRALRDYKITIDDNQALAFQSDFEKFQEEIQLFPEVEQLFDTLTDRKITVGIITNGTKEKQTLKIKKLKLNQWISPENMLISEEVGVSKPNIRIFKMLEEKLTIRKENLYYIGDNFLNDIAGAQSAEWKTVWANYRDHQTTDETVIPDYVVESPRALLQTVKKLAAGMK</sequence>
<dbReference type="InterPro" id="IPR051400">
    <property type="entry name" value="HAD-like_hydrolase"/>
</dbReference>
<evidence type="ECO:0000313" key="6">
    <source>
        <dbReference type="Proteomes" id="UP000664357"/>
    </source>
</evidence>
<dbReference type="SFLD" id="SFLDS00003">
    <property type="entry name" value="Haloacid_Dehalogenase"/>
    <property type="match status" value="1"/>
</dbReference>
<evidence type="ECO:0000256" key="2">
    <source>
        <dbReference type="ARBA" id="ARBA00022723"/>
    </source>
</evidence>
<evidence type="ECO:0000256" key="3">
    <source>
        <dbReference type="ARBA" id="ARBA00022801"/>
    </source>
</evidence>
<dbReference type="SUPFAM" id="SSF56784">
    <property type="entry name" value="HAD-like"/>
    <property type="match status" value="1"/>
</dbReference>
<name>A0ABV0EV44_9ENTE</name>
<gene>
    <name evidence="5" type="ORF">JZO67_003608</name>
</gene>
<reference evidence="5 6" key="2">
    <citation type="submission" date="2024-02" db="EMBL/GenBank/DDBJ databases">
        <title>The Genome Sequence of Enterococcus sp. DIV0159.</title>
        <authorList>
            <person name="Earl A."/>
            <person name="Manson A."/>
            <person name="Gilmore M."/>
            <person name="Sanders J."/>
            <person name="Shea T."/>
            <person name="Howe W."/>
            <person name="Livny J."/>
            <person name="Cuomo C."/>
            <person name="Neafsey D."/>
            <person name="Birren B."/>
        </authorList>
    </citation>
    <scope>NUCLEOTIDE SEQUENCE [LARGE SCALE GENOMIC DNA]</scope>
    <source>
        <strain evidence="5 6">665A</strain>
    </source>
</reference>
<dbReference type="Gene3D" id="1.10.150.520">
    <property type="match status" value="1"/>
</dbReference>
<dbReference type="InterPro" id="IPR006439">
    <property type="entry name" value="HAD-SF_hydro_IA"/>
</dbReference>
<dbReference type="NCBIfam" id="TIGR01549">
    <property type="entry name" value="HAD-SF-IA-v1"/>
    <property type="match status" value="1"/>
</dbReference>
<protein>
    <recommendedName>
        <fullName evidence="7">HAD superfamily hydrolase</fullName>
    </recommendedName>
</protein>
<dbReference type="Proteomes" id="UP000664357">
    <property type="component" value="Unassembled WGS sequence"/>
</dbReference>
<dbReference type="SFLD" id="SFLDG01129">
    <property type="entry name" value="C1.5:_HAD__Beta-PGM__Phosphata"/>
    <property type="match status" value="1"/>
</dbReference>
<comment type="caution">
    <text evidence="5">The sequence shown here is derived from an EMBL/GenBank/DDBJ whole genome shotgun (WGS) entry which is preliminary data.</text>
</comment>
<organism evidence="5 6">
    <name type="scientific">Candidatus Enterococcus ferrettii</name>
    <dbReference type="NCBI Taxonomy" id="2815324"/>
    <lineage>
        <taxon>Bacteria</taxon>
        <taxon>Bacillati</taxon>
        <taxon>Bacillota</taxon>
        <taxon>Bacilli</taxon>
        <taxon>Lactobacillales</taxon>
        <taxon>Enterococcaceae</taxon>
        <taxon>Enterococcus</taxon>
    </lineage>
</organism>
<proteinExistence type="predicted"/>